<keyword evidence="3" id="KW-1185">Reference proteome</keyword>
<gene>
    <name evidence="2" type="ORF">M2272_003210</name>
</gene>
<sequence length="342" mass="39210">MWKQFEEDRTPRNGGLQPYRTDEGRFEAVYKKGRIGLPDSFMNLPDLVGRDHDDPLVQDFIRRYELVDFDQTDEARRLFEATPRDVSYEDIAKQLRQHKLWYVSDPVNFTVDLDLQAQIYGGPLSVVNVTVRPGFAGELPYGLQFGADVSSLEIGRLLDKGQLTNDGAISHNRTFVHHGFSISIGYTEPSNHLSYVAIGAVDPGDLARLRFYDGLDAQEANLVEDIDARLERCRSASPLQHWRQRMADGDTIFSETNIRLTEDEIDALFASIQEATKQRSPRRIIDALKNTIENLNRLNREHGDFIETTEREELGAFLQDVLRATGLRFEDGFDVTLEWRDW</sequence>
<dbReference type="EMBL" id="JARXVE010000004">
    <property type="protein sequence ID" value="MDH6196567.1"/>
    <property type="molecule type" value="Genomic_DNA"/>
</dbReference>
<accession>A0ABT6L0U3</accession>
<name>A0ABT6L0U3_9MYCO</name>
<feature type="compositionally biased region" description="Basic and acidic residues" evidence="1">
    <location>
        <begin position="1"/>
        <end position="11"/>
    </location>
</feature>
<proteinExistence type="predicted"/>
<evidence type="ECO:0000313" key="3">
    <source>
        <dbReference type="Proteomes" id="UP001160130"/>
    </source>
</evidence>
<dbReference type="Proteomes" id="UP001160130">
    <property type="component" value="Unassembled WGS sequence"/>
</dbReference>
<reference evidence="2 3" key="1">
    <citation type="submission" date="2023-04" db="EMBL/GenBank/DDBJ databases">
        <title>Forest soil microbial communities from Buena Vista Peninsula, Colon Province, Panama.</title>
        <authorList>
            <person name="Bouskill N."/>
        </authorList>
    </citation>
    <scope>NUCLEOTIDE SEQUENCE [LARGE SCALE GENOMIC DNA]</scope>
    <source>
        <strain evidence="2 3">AC80</strain>
    </source>
</reference>
<evidence type="ECO:0000313" key="2">
    <source>
        <dbReference type="EMBL" id="MDH6196567.1"/>
    </source>
</evidence>
<comment type="caution">
    <text evidence="2">The sequence shown here is derived from an EMBL/GenBank/DDBJ whole genome shotgun (WGS) entry which is preliminary data.</text>
</comment>
<dbReference type="RefSeq" id="WP_280833166.1">
    <property type="nucleotide sequence ID" value="NZ_JARXVE010000004.1"/>
</dbReference>
<feature type="region of interest" description="Disordered" evidence="1">
    <location>
        <begin position="1"/>
        <end position="20"/>
    </location>
</feature>
<evidence type="ECO:0008006" key="4">
    <source>
        <dbReference type="Google" id="ProtNLM"/>
    </source>
</evidence>
<evidence type="ECO:0000256" key="1">
    <source>
        <dbReference type="SAM" id="MobiDB-lite"/>
    </source>
</evidence>
<organism evidence="2 3">
    <name type="scientific">Mycolicibacterium frederiksbergense</name>
    <dbReference type="NCBI Taxonomy" id="117567"/>
    <lineage>
        <taxon>Bacteria</taxon>
        <taxon>Bacillati</taxon>
        <taxon>Actinomycetota</taxon>
        <taxon>Actinomycetes</taxon>
        <taxon>Mycobacteriales</taxon>
        <taxon>Mycobacteriaceae</taxon>
        <taxon>Mycolicibacterium</taxon>
    </lineage>
</organism>
<protein>
    <recommendedName>
        <fullName evidence="4">DUF932 domain-containing protein</fullName>
    </recommendedName>
</protein>